<dbReference type="GO" id="GO:0016491">
    <property type="term" value="F:oxidoreductase activity"/>
    <property type="evidence" value="ECO:0007669"/>
    <property type="project" value="UniProtKB-KW"/>
</dbReference>
<organism evidence="4 5">
    <name type="scientific">Delftia lacustris</name>
    <dbReference type="NCBI Taxonomy" id="558537"/>
    <lineage>
        <taxon>Bacteria</taxon>
        <taxon>Pseudomonadati</taxon>
        <taxon>Pseudomonadota</taxon>
        <taxon>Betaproteobacteria</taxon>
        <taxon>Burkholderiales</taxon>
        <taxon>Comamonadaceae</taxon>
        <taxon>Delftia</taxon>
    </lineage>
</organism>
<dbReference type="InterPro" id="IPR020904">
    <property type="entry name" value="Sc_DH/Rdtase_CS"/>
</dbReference>
<protein>
    <submittedName>
        <fullName evidence="4">SDR family oxidoreductase</fullName>
    </submittedName>
</protein>
<dbReference type="PROSITE" id="PS00061">
    <property type="entry name" value="ADH_SHORT"/>
    <property type="match status" value="1"/>
</dbReference>
<gene>
    <name evidence="4" type="ORF">I6G47_07235</name>
</gene>
<dbReference type="KEGG" id="dla:I6G47_07235"/>
<dbReference type="AlphaFoldDB" id="A0A7T3DFZ8"/>
<evidence type="ECO:0000313" key="5">
    <source>
        <dbReference type="Proteomes" id="UP000595064"/>
    </source>
</evidence>
<dbReference type="SUPFAM" id="SSF51735">
    <property type="entry name" value="NAD(P)-binding Rossmann-fold domains"/>
    <property type="match status" value="1"/>
</dbReference>
<keyword evidence="2" id="KW-0560">Oxidoreductase</keyword>
<comment type="similarity">
    <text evidence="1 3">Belongs to the short-chain dehydrogenases/reductases (SDR) family.</text>
</comment>
<keyword evidence="5" id="KW-1185">Reference proteome</keyword>
<sequence length="240" mass="25768">MAKSLALITGASRGIGNSLACAFAEDGFNIVAVARDGEKLEQLAEKLKHEHGTKVIPITVDITDNIVTATQIEAVLSKEMRLDVLIHCAGIFRFGTGDLSLADFDLMYRTNTMAAHNITKISLPYLRQAKKAHIFAVASIAGMEPFAPVGGYAASKHALVGYTRSIARQEILNGIRTTVICPDVVNTEMASGSGMTPEQMIESEDIVRAARFAMSLSDAATLETITIGCRPVHGSIRHQL</sequence>
<dbReference type="PRINTS" id="PR00080">
    <property type="entry name" value="SDRFAMILY"/>
</dbReference>
<evidence type="ECO:0000256" key="3">
    <source>
        <dbReference type="RuleBase" id="RU000363"/>
    </source>
</evidence>
<dbReference type="GO" id="GO:0016020">
    <property type="term" value="C:membrane"/>
    <property type="evidence" value="ECO:0007669"/>
    <property type="project" value="TreeGrafter"/>
</dbReference>
<dbReference type="EMBL" id="CP065748">
    <property type="protein sequence ID" value="QPS82864.1"/>
    <property type="molecule type" value="Genomic_DNA"/>
</dbReference>
<name>A0A7T3DFZ8_9BURK</name>
<dbReference type="CDD" id="cd05233">
    <property type="entry name" value="SDR_c"/>
    <property type="match status" value="1"/>
</dbReference>
<dbReference type="InterPro" id="IPR002347">
    <property type="entry name" value="SDR_fam"/>
</dbReference>
<accession>A0A7T3DFZ8</accession>
<proteinExistence type="inferred from homology"/>
<dbReference type="GeneID" id="83665026"/>
<dbReference type="RefSeq" id="WP_016446724.1">
    <property type="nucleotide sequence ID" value="NZ_CP065748.1"/>
</dbReference>
<dbReference type="InterPro" id="IPR036291">
    <property type="entry name" value="NAD(P)-bd_dom_sf"/>
</dbReference>
<dbReference type="Gene3D" id="3.40.50.720">
    <property type="entry name" value="NAD(P)-binding Rossmann-like Domain"/>
    <property type="match status" value="1"/>
</dbReference>
<dbReference type="PANTHER" id="PTHR44196">
    <property type="entry name" value="DEHYDROGENASE/REDUCTASE SDR FAMILY MEMBER 7B"/>
    <property type="match status" value="1"/>
</dbReference>
<dbReference type="PRINTS" id="PR00081">
    <property type="entry name" value="GDHRDH"/>
</dbReference>
<evidence type="ECO:0000313" key="4">
    <source>
        <dbReference type="EMBL" id="QPS82864.1"/>
    </source>
</evidence>
<dbReference type="Pfam" id="PF00106">
    <property type="entry name" value="adh_short"/>
    <property type="match status" value="1"/>
</dbReference>
<dbReference type="PANTHER" id="PTHR44196:SF1">
    <property type="entry name" value="DEHYDROGENASE_REDUCTASE SDR FAMILY MEMBER 7B"/>
    <property type="match status" value="1"/>
</dbReference>
<reference evidence="4 5" key="1">
    <citation type="submission" date="2020-12" db="EMBL/GenBank/DDBJ databases">
        <title>FDA dAtabase for Regulatory Grade micrObial Sequences (FDA-ARGOS): Supporting development and validation of Infectious Disease Dx tests.</title>
        <authorList>
            <person name="Sproer C."/>
            <person name="Gronow S."/>
            <person name="Severitt S."/>
            <person name="Schroder I."/>
            <person name="Tallon L."/>
            <person name="Sadzewicz L."/>
            <person name="Zhao X."/>
            <person name="Boylan J."/>
            <person name="Ott S."/>
            <person name="Bowen H."/>
            <person name="Vavikolanu K."/>
            <person name="Mehta A."/>
            <person name="Aluvathingal J."/>
            <person name="Nadendla S."/>
            <person name="Lowell S."/>
            <person name="Myers T."/>
            <person name="Yan Y."/>
            <person name="Sichtig H."/>
        </authorList>
    </citation>
    <scope>NUCLEOTIDE SEQUENCE [LARGE SCALE GENOMIC DNA]</scope>
    <source>
        <strain evidence="4 5">FDAARGOS_890</strain>
    </source>
</reference>
<evidence type="ECO:0000256" key="1">
    <source>
        <dbReference type="ARBA" id="ARBA00006484"/>
    </source>
</evidence>
<dbReference type="Proteomes" id="UP000595064">
    <property type="component" value="Chromosome"/>
</dbReference>
<evidence type="ECO:0000256" key="2">
    <source>
        <dbReference type="ARBA" id="ARBA00023002"/>
    </source>
</evidence>